<dbReference type="RefSeq" id="WP_125601029.1">
    <property type="nucleotide sequence ID" value="NZ_JBHSSM010000023.1"/>
</dbReference>
<comment type="caution">
    <text evidence="1">The sequence shown here is derived from an EMBL/GenBank/DDBJ whole genome shotgun (WGS) entry which is preliminary data.</text>
</comment>
<protein>
    <submittedName>
        <fullName evidence="1">Uncharacterized protein</fullName>
    </submittedName>
</protein>
<name>A0ABW1UQ31_9LACO</name>
<sequence length="221" mass="24667">MGIIQECIDNKFDKRLPGMLNFAVREAYRYLDDLVNQNKILQQPDLRKAYGHLRNGLVDVALKKTLINSGIDIEILPKTVSKYANGYTYPLIRVDGAVITPAKIQSKNSFPKNAAYRYNDSLLNRQIDLFAPKEESSIMIDSSSQLSLILTYGGYNYKLQFVNLSLPAAGESAWVDNLSIYNYPIILGSSESSMREQLQLSFTQTAQNIIAGDKNEGTGGN</sequence>
<dbReference type="Proteomes" id="UP001596310">
    <property type="component" value="Unassembled WGS sequence"/>
</dbReference>
<evidence type="ECO:0000313" key="2">
    <source>
        <dbReference type="Proteomes" id="UP001596310"/>
    </source>
</evidence>
<proteinExistence type="predicted"/>
<accession>A0ABW1UQ31</accession>
<dbReference type="EMBL" id="JBHSSM010000023">
    <property type="protein sequence ID" value="MFC6316047.1"/>
    <property type="molecule type" value="Genomic_DNA"/>
</dbReference>
<keyword evidence="2" id="KW-1185">Reference proteome</keyword>
<reference evidence="2" key="1">
    <citation type="journal article" date="2019" name="Int. J. Syst. Evol. Microbiol.">
        <title>The Global Catalogue of Microorganisms (GCM) 10K type strain sequencing project: providing services to taxonomists for standard genome sequencing and annotation.</title>
        <authorList>
            <consortium name="The Broad Institute Genomics Platform"/>
            <consortium name="The Broad Institute Genome Sequencing Center for Infectious Disease"/>
            <person name="Wu L."/>
            <person name="Ma J."/>
        </authorList>
    </citation>
    <scope>NUCLEOTIDE SEQUENCE [LARGE SCALE GENOMIC DNA]</scope>
    <source>
        <strain evidence="2">CCM 8897</strain>
    </source>
</reference>
<gene>
    <name evidence="1" type="ORF">ACFQHW_10780</name>
</gene>
<evidence type="ECO:0000313" key="1">
    <source>
        <dbReference type="EMBL" id="MFC6316047.1"/>
    </source>
</evidence>
<organism evidence="1 2">
    <name type="scientific">Lapidilactobacillus achengensis</name>
    <dbReference type="NCBI Taxonomy" id="2486000"/>
    <lineage>
        <taxon>Bacteria</taxon>
        <taxon>Bacillati</taxon>
        <taxon>Bacillota</taxon>
        <taxon>Bacilli</taxon>
        <taxon>Lactobacillales</taxon>
        <taxon>Lactobacillaceae</taxon>
        <taxon>Lapidilactobacillus</taxon>
    </lineage>
</organism>